<proteinExistence type="predicted"/>
<reference evidence="4" key="1">
    <citation type="submission" date="2016-11" db="EMBL/GenBank/DDBJ databases">
        <authorList>
            <person name="Varghese N."/>
            <person name="Submissions S."/>
        </authorList>
    </citation>
    <scope>NUCLEOTIDE SEQUENCE [LARGE SCALE GENOMIC DNA]</scope>
    <source>
        <strain evidence="4">UWOS</strain>
    </source>
</reference>
<reference evidence="3 5" key="3">
    <citation type="submission" date="2017-02" db="EMBL/GenBank/DDBJ databases">
        <authorList>
            <person name="Peterson S.W."/>
        </authorList>
    </citation>
    <scope>NUCLEOTIDE SEQUENCE [LARGE SCALE GENOMIC DNA]</scope>
    <source>
        <strain evidence="3 5">ATCC 43854</strain>
    </source>
</reference>
<evidence type="ECO:0000313" key="4">
    <source>
        <dbReference type="Proteomes" id="UP000184275"/>
    </source>
</evidence>
<name>A0A1M6Y0F8_9BACT</name>
<dbReference type="AlphaFoldDB" id="A0A1M6Y0F8"/>
<dbReference type="InterPro" id="IPR011873">
    <property type="entry name" value="CHP02147"/>
</dbReference>
<dbReference type="Pfam" id="PF14394">
    <property type="entry name" value="DUF4423"/>
    <property type="match status" value="1"/>
</dbReference>
<keyword evidence="4" id="KW-1185">Reference proteome</keyword>
<dbReference type="Proteomes" id="UP000184275">
    <property type="component" value="Unassembled WGS sequence"/>
</dbReference>
<dbReference type="EMBL" id="FUWU01000023">
    <property type="protein sequence ID" value="SJZ75803.1"/>
    <property type="molecule type" value="Genomic_DNA"/>
</dbReference>
<evidence type="ECO:0000313" key="5">
    <source>
        <dbReference type="Proteomes" id="UP000190449"/>
    </source>
</evidence>
<dbReference type="STRING" id="28122.SAMN02745108_01523"/>
<accession>A0A1M6Y0F8</accession>
<dbReference type="NCBIfam" id="TIGR02147">
    <property type="entry name" value="Fsuc_second"/>
    <property type="match status" value="1"/>
</dbReference>
<dbReference type="Proteomes" id="UP000190449">
    <property type="component" value="Unassembled WGS sequence"/>
</dbReference>
<organism evidence="2 4">
    <name type="scientific">Fibrobacter intestinalis</name>
    <dbReference type="NCBI Taxonomy" id="28122"/>
    <lineage>
        <taxon>Bacteria</taxon>
        <taxon>Pseudomonadati</taxon>
        <taxon>Fibrobacterota</taxon>
        <taxon>Fibrobacteria</taxon>
        <taxon>Fibrobacterales</taxon>
        <taxon>Fibrobacteraceae</taxon>
        <taxon>Fibrobacter</taxon>
    </lineage>
</organism>
<dbReference type="InterPro" id="IPR025537">
    <property type="entry name" value="DUF4423"/>
</dbReference>
<dbReference type="RefSeq" id="WP_233126546.1">
    <property type="nucleotide sequence ID" value="NZ_FRAW01000036.1"/>
</dbReference>
<accession>A0A1T4N9P4</accession>
<feature type="domain" description="DUF4423" evidence="1">
    <location>
        <begin position="108"/>
        <end position="270"/>
    </location>
</feature>
<evidence type="ECO:0000313" key="2">
    <source>
        <dbReference type="EMBL" id="SHL11593.1"/>
    </source>
</evidence>
<reference evidence="2" key="2">
    <citation type="submission" date="2016-11" db="EMBL/GenBank/DDBJ databases">
        <authorList>
            <person name="Jaros S."/>
            <person name="Januszkiewicz K."/>
            <person name="Wedrychowicz H."/>
        </authorList>
    </citation>
    <scope>NUCLEOTIDE SEQUENCE [LARGE SCALE GENOMIC DNA]</scope>
    <source>
        <strain evidence="2">UWOS</strain>
    </source>
</reference>
<evidence type="ECO:0000313" key="3">
    <source>
        <dbReference type="EMBL" id="SJZ75803.1"/>
    </source>
</evidence>
<sequence>MMNAIFDYTDYHAWLRDAFDNFKKEHCAVSWRYLAAKIGGDPGNLLRVTQGKIQLSIKYIQPIAKFFSLDEKQSAYWTELVLFGRAKSDKEALDHYEKMLSIKGVTIKRLDVKELEFYRHWHSNAIRSLLGIGTFRDDEESYRRLAESCTPEISLKEAKEAVKLLKSLKMIRLDENKIWTVTDTFIGTGGNWRSEAVRRFQEDTISLAGQSLSRHKPPLRDISTATMTFNRNSIDLVRERIREFRRELLRLSSEGTGDDTVYQLNVQFFPIALLQKGSGK</sequence>
<gene>
    <name evidence="3" type="ORF">SAMN02745108_01523</name>
    <name evidence="2" type="ORF">SAMN05720469_13617</name>
</gene>
<evidence type="ECO:0000259" key="1">
    <source>
        <dbReference type="Pfam" id="PF14394"/>
    </source>
</evidence>
<dbReference type="EMBL" id="FRAW01000036">
    <property type="protein sequence ID" value="SHL11593.1"/>
    <property type="molecule type" value="Genomic_DNA"/>
</dbReference>
<protein>
    <submittedName>
        <fullName evidence="2">TIGR02147 family protein</fullName>
    </submittedName>
</protein>